<dbReference type="GO" id="GO:0005524">
    <property type="term" value="F:ATP binding"/>
    <property type="evidence" value="ECO:0007669"/>
    <property type="project" value="UniProtKB-KW"/>
</dbReference>
<organism evidence="15 16">
    <name type="scientific">Halteria grandinella</name>
    <dbReference type="NCBI Taxonomy" id="5974"/>
    <lineage>
        <taxon>Eukaryota</taxon>
        <taxon>Sar</taxon>
        <taxon>Alveolata</taxon>
        <taxon>Ciliophora</taxon>
        <taxon>Intramacronucleata</taxon>
        <taxon>Spirotrichea</taxon>
        <taxon>Stichotrichia</taxon>
        <taxon>Sporadotrichida</taxon>
        <taxon>Halteriidae</taxon>
        <taxon>Halteria</taxon>
    </lineage>
</organism>
<dbReference type="SUPFAM" id="SSF52172">
    <property type="entry name" value="CheY-like"/>
    <property type="match status" value="1"/>
</dbReference>
<evidence type="ECO:0000256" key="6">
    <source>
        <dbReference type="ARBA" id="ARBA00022679"/>
    </source>
</evidence>
<dbReference type="GO" id="GO:0005886">
    <property type="term" value="C:plasma membrane"/>
    <property type="evidence" value="ECO:0007669"/>
    <property type="project" value="UniProtKB-SubCell"/>
</dbReference>
<sequence length="499" mass="56258">MSPWLELEKQRNLCELKTVAFAQAAHEFRNPLNGIVSSLELLQGAMMNERQRLYYDTAINCSHLMLSLVKDILDFSQMEANSFILNPTITNIPNLVNECASIFKLKAQDKHIELLVDYSQVNLFTDVIIDGSRVKQIIINLLSNAIKYTERGQVSLITQMRDQTVTIAIQDSGVGMTQNQVSQLFTNFTKFLANRHLNKDGVGLGLKISQNLAKALGGDIKVESQIGKGSTFILSIPFATIKQNNRQMINESQELSMDFVQINMGESFQDSGRHIKYLTVGEDDLENQINNNQVTEQDQQPFSIEQTDQNLQAPDYQIQNLHVCYSRVKTLLNDLNKTIESVDQRCECPQVLIVDDEPFNLIALEGLISLVDPSVKLERAFNGKEALEIIAKSYDRTECGDGVAHLPIQLIITDNNMPVMTGVSLAQTIKHTWTVNPALDWHKLASETLYIVLLTGDENDRSLNTNPPIFSRILGKPVNIQALREVIRDYVANFEERMD</sequence>
<dbReference type="PRINTS" id="PR00344">
    <property type="entry name" value="BCTRLSENSOR"/>
</dbReference>
<dbReference type="PROSITE" id="PS50109">
    <property type="entry name" value="HIS_KIN"/>
    <property type="match status" value="1"/>
</dbReference>
<evidence type="ECO:0000256" key="11">
    <source>
        <dbReference type="ARBA" id="ARBA00023136"/>
    </source>
</evidence>
<comment type="subcellular location">
    <subcellularLocation>
        <location evidence="2">Cell membrane</location>
    </subcellularLocation>
</comment>
<name>A0A8J8P040_HALGN</name>
<keyword evidence="16" id="KW-1185">Reference proteome</keyword>
<protein>
    <recommendedName>
        <fullName evidence="3">histidine kinase</fullName>
        <ecNumber evidence="3">2.7.13.3</ecNumber>
    </recommendedName>
</protein>
<dbReference type="InterPro" id="IPR001789">
    <property type="entry name" value="Sig_transdc_resp-reg_receiver"/>
</dbReference>
<dbReference type="InterPro" id="IPR005467">
    <property type="entry name" value="His_kinase_dom"/>
</dbReference>
<evidence type="ECO:0000256" key="12">
    <source>
        <dbReference type="PROSITE-ProRule" id="PRU00169"/>
    </source>
</evidence>
<evidence type="ECO:0000313" key="16">
    <source>
        <dbReference type="Proteomes" id="UP000785679"/>
    </source>
</evidence>
<dbReference type="PANTHER" id="PTHR43719">
    <property type="entry name" value="TWO-COMPONENT HISTIDINE KINASE"/>
    <property type="match status" value="1"/>
</dbReference>
<dbReference type="InterPro" id="IPR004358">
    <property type="entry name" value="Sig_transdc_His_kin-like_C"/>
</dbReference>
<keyword evidence="9" id="KW-0067">ATP-binding</keyword>
<dbReference type="SMART" id="SM00387">
    <property type="entry name" value="HATPase_c"/>
    <property type="match status" value="1"/>
</dbReference>
<feature type="modified residue" description="4-aspartylphosphate" evidence="12">
    <location>
        <position position="414"/>
    </location>
</feature>
<evidence type="ECO:0000313" key="15">
    <source>
        <dbReference type="EMBL" id="TNV84418.1"/>
    </source>
</evidence>
<dbReference type="CDD" id="cd00082">
    <property type="entry name" value="HisKA"/>
    <property type="match status" value="1"/>
</dbReference>
<dbReference type="Gene3D" id="3.30.565.10">
    <property type="entry name" value="Histidine kinase-like ATPase, C-terminal domain"/>
    <property type="match status" value="1"/>
</dbReference>
<evidence type="ECO:0000256" key="4">
    <source>
        <dbReference type="ARBA" id="ARBA00022475"/>
    </source>
</evidence>
<accession>A0A8J8P040</accession>
<dbReference type="SMART" id="SM00388">
    <property type="entry name" value="HisKA"/>
    <property type="match status" value="1"/>
</dbReference>
<dbReference type="Pfam" id="PF02518">
    <property type="entry name" value="HATPase_c"/>
    <property type="match status" value="1"/>
</dbReference>
<dbReference type="InterPro" id="IPR011006">
    <property type="entry name" value="CheY-like_superfamily"/>
</dbReference>
<dbReference type="Pfam" id="PF00512">
    <property type="entry name" value="HisKA"/>
    <property type="match status" value="1"/>
</dbReference>
<evidence type="ECO:0000259" key="13">
    <source>
        <dbReference type="PROSITE" id="PS50109"/>
    </source>
</evidence>
<evidence type="ECO:0000256" key="5">
    <source>
        <dbReference type="ARBA" id="ARBA00022553"/>
    </source>
</evidence>
<keyword evidence="11" id="KW-0472">Membrane</keyword>
<dbReference type="Pfam" id="PF00072">
    <property type="entry name" value="Response_reg"/>
    <property type="match status" value="1"/>
</dbReference>
<dbReference type="GO" id="GO:0000155">
    <property type="term" value="F:phosphorelay sensor kinase activity"/>
    <property type="evidence" value="ECO:0007669"/>
    <property type="project" value="InterPro"/>
</dbReference>
<dbReference type="SMART" id="SM00448">
    <property type="entry name" value="REC"/>
    <property type="match status" value="1"/>
</dbReference>
<keyword evidence="8" id="KW-0418">Kinase</keyword>
<dbReference type="PROSITE" id="PS50110">
    <property type="entry name" value="RESPONSE_REGULATORY"/>
    <property type="match status" value="1"/>
</dbReference>
<reference evidence="15" key="1">
    <citation type="submission" date="2019-06" db="EMBL/GenBank/DDBJ databases">
        <authorList>
            <person name="Zheng W."/>
        </authorList>
    </citation>
    <scope>NUCLEOTIDE SEQUENCE</scope>
    <source>
        <strain evidence="15">QDHG01</strain>
    </source>
</reference>
<feature type="domain" description="Response regulatory" evidence="14">
    <location>
        <begin position="350"/>
        <end position="491"/>
    </location>
</feature>
<dbReference type="EMBL" id="RRYP01002787">
    <property type="protein sequence ID" value="TNV84418.1"/>
    <property type="molecule type" value="Genomic_DNA"/>
</dbReference>
<dbReference type="InterPro" id="IPR036890">
    <property type="entry name" value="HATPase_C_sf"/>
</dbReference>
<dbReference type="InterPro" id="IPR003594">
    <property type="entry name" value="HATPase_dom"/>
</dbReference>
<evidence type="ECO:0000259" key="14">
    <source>
        <dbReference type="PROSITE" id="PS50110"/>
    </source>
</evidence>
<keyword evidence="7" id="KW-0547">Nucleotide-binding</keyword>
<dbReference type="InterPro" id="IPR036097">
    <property type="entry name" value="HisK_dim/P_sf"/>
</dbReference>
<dbReference type="EC" id="2.7.13.3" evidence="3"/>
<keyword evidence="6" id="KW-0808">Transferase</keyword>
<proteinExistence type="predicted"/>
<evidence type="ECO:0000256" key="1">
    <source>
        <dbReference type="ARBA" id="ARBA00000085"/>
    </source>
</evidence>
<keyword evidence="5 12" id="KW-0597">Phosphoprotein</keyword>
<dbReference type="Gene3D" id="3.40.50.2300">
    <property type="match status" value="1"/>
</dbReference>
<evidence type="ECO:0000256" key="2">
    <source>
        <dbReference type="ARBA" id="ARBA00004236"/>
    </source>
</evidence>
<dbReference type="SUPFAM" id="SSF55874">
    <property type="entry name" value="ATPase domain of HSP90 chaperone/DNA topoisomerase II/histidine kinase"/>
    <property type="match status" value="1"/>
</dbReference>
<dbReference type="FunFam" id="3.30.565.10:FF:000023">
    <property type="entry name" value="PAS domain-containing sensor histidine kinase"/>
    <property type="match status" value="1"/>
</dbReference>
<feature type="domain" description="Histidine kinase" evidence="13">
    <location>
        <begin position="23"/>
        <end position="240"/>
    </location>
</feature>
<evidence type="ECO:0000256" key="3">
    <source>
        <dbReference type="ARBA" id="ARBA00012438"/>
    </source>
</evidence>
<dbReference type="PANTHER" id="PTHR43719:SF28">
    <property type="entry name" value="PEROXIDE STRESS-ACTIVATED HISTIDINE KINASE MAK1-RELATED"/>
    <property type="match status" value="1"/>
</dbReference>
<dbReference type="InterPro" id="IPR050956">
    <property type="entry name" value="2C_system_His_kinase"/>
</dbReference>
<evidence type="ECO:0000256" key="8">
    <source>
        <dbReference type="ARBA" id="ARBA00022777"/>
    </source>
</evidence>
<comment type="caution">
    <text evidence="15">The sequence shown here is derived from an EMBL/GenBank/DDBJ whole genome shotgun (WGS) entry which is preliminary data.</text>
</comment>
<evidence type="ECO:0000256" key="10">
    <source>
        <dbReference type="ARBA" id="ARBA00023012"/>
    </source>
</evidence>
<dbReference type="OrthoDB" id="294926at2759"/>
<evidence type="ECO:0000256" key="9">
    <source>
        <dbReference type="ARBA" id="ARBA00022840"/>
    </source>
</evidence>
<comment type="catalytic activity">
    <reaction evidence="1">
        <text>ATP + protein L-histidine = ADP + protein N-phospho-L-histidine.</text>
        <dbReference type="EC" id="2.7.13.3"/>
    </reaction>
</comment>
<dbReference type="SUPFAM" id="SSF47384">
    <property type="entry name" value="Homodimeric domain of signal transducing histidine kinase"/>
    <property type="match status" value="1"/>
</dbReference>
<dbReference type="InterPro" id="IPR003661">
    <property type="entry name" value="HisK_dim/P_dom"/>
</dbReference>
<dbReference type="Gene3D" id="1.10.287.130">
    <property type="match status" value="1"/>
</dbReference>
<dbReference type="Proteomes" id="UP000785679">
    <property type="component" value="Unassembled WGS sequence"/>
</dbReference>
<keyword evidence="4" id="KW-1003">Cell membrane</keyword>
<keyword evidence="10" id="KW-0902">Two-component regulatory system</keyword>
<evidence type="ECO:0000256" key="7">
    <source>
        <dbReference type="ARBA" id="ARBA00022741"/>
    </source>
</evidence>
<gene>
    <name evidence="15" type="ORF">FGO68_gene14852</name>
</gene>
<dbReference type="AlphaFoldDB" id="A0A8J8P040"/>